<proteinExistence type="predicted"/>
<evidence type="ECO:0000313" key="1">
    <source>
        <dbReference type="EMBL" id="BCX96940.1"/>
    </source>
</evidence>
<organism evidence="1">
    <name type="scientific">Pseudomonas aeruginosa</name>
    <dbReference type="NCBI Taxonomy" id="287"/>
    <lineage>
        <taxon>Bacteria</taxon>
        <taxon>Pseudomonadati</taxon>
        <taxon>Pseudomonadota</taxon>
        <taxon>Gammaproteobacteria</taxon>
        <taxon>Pseudomonadales</taxon>
        <taxon>Pseudomonadaceae</taxon>
        <taxon>Pseudomonas</taxon>
    </lineage>
</organism>
<dbReference type="RefSeq" id="WP_022579783.1">
    <property type="nucleotide sequence ID" value="NZ_CAADKA010000513.1"/>
</dbReference>
<protein>
    <submittedName>
        <fullName evidence="1">Uncharacterized protein</fullName>
    </submittedName>
</protein>
<dbReference type="EMBL" id="LC635758">
    <property type="protein sequence ID" value="BCX96940.1"/>
    <property type="molecule type" value="Genomic_DNA"/>
</dbReference>
<reference evidence="1" key="1">
    <citation type="submission" date="2021-06" db="EMBL/GenBank/DDBJ databases">
        <title>Spreading carbapenem-resistant Pseudomonas aeruginosa clinical isolates in Nepal.</title>
        <authorList>
            <person name="Takahashi T."/>
            <person name="Tada T."/>
            <person name="Kirikae T."/>
        </authorList>
    </citation>
    <scope>NUCLEOTIDE SEQUENCE</scope>
    <source>
        <strain evidence="1">JUNP195</strain>
    </source>
</reference>
<dbReference type="AlphaFoldDB" id="A0A8G4YR71"/>
<sequence length="268" mass="29839">MSQATPCTTTPTNNTNTTALLTPAEFEAIRLYSEEGLSIENVRKTTGLPNHHVRALLKGKPRALNTPLSKSVARVYELAIRPLGIKDYELRDILHEEYGSNWDEQKGCYHAKTTPDTIKQVKEKVRDRARREGQSVIFVMDWVCDSLATESRVFLESAALSLMARVDECVNEFMERFAAHATEDSEEADLAHCKQAYAARRHLLKLVSGLHPEPNSSLLERTTAVTDALDGISDLPAPPVPRQEPAGLIPEPSNSNAFLDYIEAQGWL</sequence>
<name>A0A8G4YR71_PSEAI</name>
<accession>A0A8G4YR71</accession>